<evidence type="ECO:0000256" key="6">
    <source>
        <dbReference type="SAM" id="Phobius"/>
    </source>
</evidence>
<dbReference type="InterPro" id="IPR050654">
    <property type="entry name" value="AChE-related_enzymes"/>
</dbReference>
<accession>A0A7R9LQK2</accession>
<dbReference type="OrthoDB" id="6846267at2759"/>
<feature type="transmembrane region" description="Helical" evidence="6">
    <location>
        <begin position="14"/>
        <end position="35"/>
    </location>
</feature>
<dbReference type="EMBL" id="CAJPVJ010002231">
    <property type="protein sequence ID" value="CAG2165973.1"/>
    <property type="molecule type" value="Genomic_DNA"/>
</dbReference>
<keyword evidence="3" id="KW-0378">Hydrolase</keyword>
<dbReference type="PROSITE" id="PS00941">
    <property type="entry name" value="CARBOXYLESTERASE_B_2"/>
    <property type="match status" value="1"/>
</dbReference>
<evidence type="ECO:0000259" key="7">
    <source>
        <dbReference type="Pfam" id="PF00135"/>
    </source>
</evidence>
<evidence type="ECO:0000256" key="3">
    <source>
        <dbReference type="ARBA" id="ARBA00022801"/>
    </source>
</evidence>
<dbReference type="AlphaFoldDB" id="A0A7R9LQK2"/>
<dbReference type="GO" id="GO:0005615">
    <property type="term" value="C:extracellular space"/>
    <property type="evidence" value="ECO:0007669"/>
    <property type="project" value="TreeGrafter"/>
</dbReference>
<keyword evidence="9" id="KW-1185">Reference proteome</keyword>
<dbReference type="InterPro" id="IPR029058">
    <property type="entry name" value="AB_hydrolase_fold"/>
</dbReference>
<feature type="compositionally biased region" description="Low complexity" evidence="5">
    <location>
        <begin position="442"/>
        <end position="505"/>
    </location>
</feature>
<feature type="region of interest" description="Disordered" evidence="5">
    <location>
        <begin position="386"/>
        <end position="557"/>
    </location>
</feature>
<proteinExistence type="inferred from homology"/>
<dbReference type="PANTHER" id="PTHR43918">
    <property type="entry name" value="ACETYLCHOLINESTERASE"/>
    <property type="match status" value="1"/>
</dbReference>
<feature type="compositionally biased region" description="Acidic residues" evidence="5">
    <location>
        <begin position="509"/>
        <end position="543"/>
    </location>
</feature>
<dbReference type="Gene3D" id="3.40.50.1820">
    <property type="entry name" value="alpha/beta hydrolase"/>
    <property type="match status" value="2"/>
</dbReference>
<dbReference type="Pfam" id="PF00135">
    <property type="entry name" value="COesterase"/>
    <property type="match status" value="2"/>
</dbReference>
<name>A0A7R9LQK2_9ACAR</name>
<evidence type="ECO:0000256" key="4">
    <source>
        <dbReference type="ARBA" id="ARBA00023180"/>
    </source>
</evidence>
<dbReference type="EMBL" id="OC917056">
    <property type="protein sequence ID" value="CAD7646004.1"/>
    <property type="molecule type" value="Genomic_DNA"/>
</dbReference>
<dbReference type="InterPro" id="IPR019819">
    <property type="entry name" value="Carboxylesterase_B_CS"/>
</dbReference>
<feature type="compositionally biased region" description="Acidic residues" evidence="5">
    <location>
        <begin position="402"/>
        <end position="427"/>
    </location>
</feature>
<dbReference type="GO" id="GO:0006581">
    <property type="term" value="P:acetylcholine catabolic process"/>
    <property type="evidence" value="ECO:0007669"/>
    <property type="project" value="TreeGrafter"/>
</dbReference>
<dbReference type="SUPFAM" id="SSF53474">
    <property type="entry name" value="alpha/beta-Hydrolases"/>
    <property type="match status" value="1"/>
</dbReference>
<sequence length="675" mass="75643">MTTFNTKNQAKRKYYYMACILVILLIVVSLAFNSFRKSDNCDPNISEVHKKPISEANSDANKQRVREYVTIDTDSGQVTGQKLKFNNITVHTFLGIPYAQPPVGALRFERTAPVGKWQGVREALQQPASCLQSDSPLVLSAFRFLNSTSSEDCLYLNVWAPLQEESFLPVIVYIHGGAFAYGGVATEELDGLALAAQQDVVVVTIQYRLGIFGFMGFESKEPKGNMGLYDQREALKWIHTNINKFGGDQDLITVVGHGAGAVSAGLHMMTSDSKFFFQRTILQGFGLLFNKELYSQTTKYSQKFAEEIGCGDAPKIKECMKSINTDRLLEVQQEILEDNSVAFGPRIPGDFVDKYPSEAREAFDFQIDFMFGVNSEDDSLFLTTFKNSESEKSESESREESGDSETDGGDSEDKEEVESREDNEDTTPVERPTMRPLLTAITSAATTTTTPEPKTMTTTPSETTMASKSTTTTTKTTTTAAPTTTTTTTPTTTPKSTTTSTTEASDSSEKEEETDETEKEEKEEDPEAETEAEGGDDEANDDAEEKRKRRKKRETDEYTERLVCPLLKFANTMVESNRSVYIYELMEFSSHHDEIVFAMGYPLKHKNLYDNDELKFSRRVMKNWAQFATNGDISESDEQWKAYTKENPMFLKMSISAVSLEKFNLNNCFPTVNPM</sequence>
<keyword evidence="4" id="KW-0325">Glycoprotein</keyword>
<dbReference type="InterPro" id="IPR002018">
    <property type="entry name" value="CarbesteraseB"/>
</dbReference>
<keyword evidence="2" id="KW-0719">Serine esterase</keyword>
<keyword evidence="6" id="KW-1133">Transmembrane helix</keyword>
<organism evidence="8">
    <name type="scientific">Oppiella nova</name>
    <dbReference type="NCBI Taxonomy" id="334625"/>
    <lineage>
        <taxon>Eukaryota</taxon>
        <taxon>Metazoa</taxon>
        <taxon>Ecdysozoa</taxon>
        <taxon>Arthropoda</taxon>
        <taxon>Chelicerata</taxon>
        <taxon>Arachnida</taxon>
        <taxon>Acari</taxon>
        <taxon>Acariformes</taxon>
        <taxon>Sarcoptiformes</taxon>
        <taxon>Oribatida</taxon>
        <taxon>Brachypylina</taxon>
        <taxon>Oppioidea</taxon>
        <taxon>Oppiidae</taxon>
        <taxon>Oppiella</taxon>
    </lineage>
</organism>
<evidence type="ECO:0000256" key="5">
    <source>
        <dbReference type="SAM" id="MobiDB-lite"/>
    </source>
</evidence>
<feature type="domain" description="Carboxylesterase type B" evidence="7">
    <location>
        <begin position="70"/>
        <end position="401"/>
    </location>
</feature>
<protein>
    <recommendedName>
        <fullName evidence="7">Carboxylesterase type B domain-containing protein</fullName>
    </recommendedName>
</protein>
<dbReference type="PANTHER" id="PTHR43918:SF4">
    <property type="entry name" value="CARBOXYLIC ESTER HYDROLASE"/>
    <property type="match status" value="1"/>
</dbReference>
<evidence type="ECO:0000313" key="9">
    <source>
        <dbReference type="Proteomes" id="UP000728032"/>
    </source>
</evidence>
<feature type="domain" description="Carboxylesterase type B" evidence="7">
    <location>
        <begin position="465"/>
        <end position="658"/>
    </location>
</feature>
<evidence type="ECO:0000313" key="8">
    <source>
        <dbReference type="EMBL" id="CAD7646004.1"/>
    </source>
</evidence>
<dbReference type="GO" id="GO:0005886">
    <property type="term" value="C:plasma membrane"/>
    <property type="evidence" value="ECO:0007669"/>
    <property type="project" value="TreeGrafter"/>
</dbReference>
<gene>
    <name evidence="8" type="ORF">ONB1V03_LOCUS5506</name>
</gene>
<dbReference type="GO" id="GO:0003990">
    <property type="term" value="F:acetylcholinesterase activity"/>
    <property type="evidence" value="ECO:0007669"/>
    <property type="project" value="TreeGrafter"/>
</dbReference>
<evidence type="ECO:0000256" key="1">
    <source>
        <dbReference type="ARBA" id="ARBA00005964"/>
    </source>
</evidence>
<reference evidence="8" key="1">
    <citation type="submission" date="2020-11" db="EMBL/GenBank/DDBJ databases">
        <authorList>
            <person name="Tran Van P."/>
        </authorList>
    </citation>
    <scope>NUCLEOTIDE SEQUENCE</scope>
</reference>
<dbReference type="GO" id="GO:0019695">
    <property type="term" value="P:choline metabolic process"/>
    <property type="evidence" value="ECO:0007669"/>
    <property type="project" value="TreeGrafter"/>
</dbReference>
<keyword evidence="6" id="KW-0472">Membrane</keyword>
<dbReference type="Proteomes" id="UP000728032">
    <property type="component" value="Unassembled WGS sequence"/>
</dbReference>
<comment type="similarity">
    <text evidence="1">Belongs to the type-B carboxylesterase/lipase family.</text>
</comment>
<feature type="compositionally biased region" description="Basic and acidic residues" evidence="5">
    <location>
        <begin position="388"/>
        <end position="401"/>
    </location>
</feature>
<evidence type="ECO:0000256" key="2">
    <source>
        <dbReference type="ARBA" id="ARBA00022487"/>
    </source>
</evidence>
<keyword evidence="6" id="KW-0812">Transmembrane</keyword>